<feature type="transmembrane region" description="Helical" evidence="2">
    <location>
        <begin position="12"/>
        <end position="30"/>
    </location>
</feature>
<dbReference type="OrthoDB" id="3784821at2759"/>
<evidence type="ECO:0000256" key="2">
    <source>
        <dbReference type="SAM" id="Phobius"/>
    </source>
</evidence>
<evidence type="ECO:0000313" key="3">
    <source>
        <dbReference type="EMBL" id="EIW79636.1"/>
    </source>
</evidence>
<sequence length="72" mass="8084">MAQKLPPQAQRLRIIIVTVPIMGATAYVLYDRLVNEKPQRTLPPRTGPEAHGRIGDFMPEQAHHHPPPSKDV</sequence>
<dbReference type="EMBL" id="JH711580">
    <property type="protein sequence ID" value="EIW79636.1"/>
    <property type="molecule type" value="Genomic_DNA"/>
</dbReference>
<feature type="region of interest" description="Disordered" evidence="1">
    <location>
        <begin position="37"/>
        <end position="72"/>
    </location>
</feature>
<dbReference type="KEGG" id="cput:CONPUDRAFT_166371"/>
<accession>A0A5M3MKP4</accession>
<name>A0A5M3MKP4_CONPW</name>
<dbReference type="GeneID" id="19205533"/>
<reference evidence="4" key="1">
    <citation type="journal article" date="2012" name="Science">
        <title>The Paleozoic origin of enzymatic lignin decomposition reconstructed from 31 fungal genomes.</title>
        <authorList>
            <person name="Floudas D."/>
            <person name="Binder M."/>
            <person name="Riley R."/>
            <person name="Barry K."/>
            <person name="Blanchette R.A."/>
            <person name="Henrissat B."/>
            <person name="Martinez A.T."/>
            <person name="Otillar R."/>
            <person name="Spatafora J.W."/>
            <person name="Yadav J.S."/>
            <person name="Aerts A."/>
            <person name="Benoit I."/>
            <person name="Boyd A."/>
            <person name="Carlson A."/>
            <person name="Copeland A."/>
            <person name="Coutinho P.M."/>
            <person name="de Vries R.P."/>
            <person name="Ferreira P."/>
            <person name="Findley K."/>
            <person name="Foster B."/>
            <person name="Gaskell J."/>
            <person name="Glotzer D."/>
            <person name="Gorecki P."/>
            <person name="Heitman J."/>
            <person name="Hesse C."/>
            <person name="Hori C."/>
            <person name="Igarashi K."/>
            <person name="Jurgens J.A."/>
            <person name="Kallen N."/>
            <person name="Kersten P."/>
            <person name="Kohler A."/>
            <person name="Kuees U."/>
            <person name="Kumar T.K.A."/>
            <person name="Kuo A."/>
            <person name="LaButti K."/>
            <person name="Larrondo L.F."/>
            <person name="Lindquist E."/>
            <person name="Ling A."/>
            <person name="Lombard V."/>
            <person name="Lucas S."/>
            <person name="Lundell T."/>
            <person name="Martin R."/>
            <person name="McLaughlin D.J."/>
            <person name="Morgenstern I."/>
            <person name="Morin E."/>
            <person name="Murat C."/>
            <person name="Nagy L.G."/>
            <person name="Nolan M."/>
            <person name="Ohm R.A."/>
            <person name="Patyshakuliyeva A."/>
            <person name="Rokas A."/>
            <person name="Ruiz-Duenas F.J."/>
            <person name="Sabat G."/>
            <person name="Salamov A."/>
            <person name="Samejima M."/>
            <person name="Schmutz J."/>
            <person name="Slot J.C."/>
            <person name="St John F."/>
            <person name="Stenlid J."/>
            <person name="Sun H."/>
            <person name="Sun S."/>
            <person name="Syed K."/>
            <person name="Tsang A."/>
            <person name="Wiebenga A."/>
            <person name="Young D."/>
            <person name="Pisabarro A."/>
            <person name="Eastwood D.C."/>
            <person name="Martin F."/>
            <person name="Cullen D."/>
            <person name="Grigoriev I.V."/>
            <person name="Hibbett D.S."/>
        </authorList>
    </citation>
    <scope>NUCLEOTIDE SEQUENCE [LARGE SCALE GENOMIC DNA]</scope>
    <source>
        <strain evidence="4">RWD-64-598 SS2</strain>
    </source>
</reference>
<gene>
    <name evidence="3" type="ORF">CONPUDRAFT_166371</name>
</gene>
<protein>
    <submittedName>
        <fullName evidence="3">Uncharacterized protein</fullName>
    </submittedName>
</protein>
<evidence type="ECO:0000256" key="1">
    <source>
        <dbReference type="SAM" id="MobiDB-lite"/>
    </source>
</evidence>
<comment type="caution">
    <text evidence="3">The sequence shown here is derived from an EMBL/GenBank/DDBJ whole genome shotgun (WGS) entry which is preliminary data.</text>
</comment>
<dbReference type="AlphaFoldDB" id="A0A5M3MKP4"/>
<proteinExistence type="predicted"/>
<dbReference type="Proteomes" id="UP000053558">
    <property type="component" value="Unassembled WGS sequence"/>
</dbReference>
<organism evidence="3 4">
    <name type="scientific">Coniophora puteana (strain RWD-64-598)</name>
    <name type="common">Brown rot fungus</name>
    <dbReference type="NCBI Taxonomy" id="741705"/>
    <lineage>
        <taxon>Eukaryota</taxon>
        <taxon>Fungi</taxon>
        <taxon>Dikarya</taxon>
        <taxon>Basidiomycota</taxon>
        <taxon>Agaricomycotina</taxon>
        <taxon>Agaricomycetes</taxon>
        <taxon>Agaricomycetidae</taxon>
        <taxon>Boletales</taxon>
        <taxon>Coniophorineae</taxon>
        <taxon>Coniophoraceae</taxon>
        <taxon>Coniophora</taxon>
    </lineage>
</organism>
<keyword evidence="2" id="KW-0812">Transmembrane</keyword>
<evidence type="ECO:0000313" key="4">
    <source>
        <dbReference type="Proteomes" id="UP000053558"/>
    </source>
</evidence>
<keyword evidence="2" id="KW-1133">Transmembrane helix</keyword>
<keyword evidence="4" id="KW-1185">Reference proteome</keyword>
<dbReference type="RefSeq" id="XP_007770017.1">
    <property type="nucleotide sequence ID" value="XM_007771827.1"/>
</dbReference>
<keyword evidence="2" id="KW-0472">Membrane</keyword>